<feature type="transmembrane region" description="Helical" evidence="1">
    <location>
        <begin position="48"/>
        <end position="65"/>
    </location>
</feature>
<sequence length="226" mass="23465">MSVSESLGRVVADRDVLYAGLLANTLGILSLAYVLVTGIDVSQPRYSFYGLLWVVVGVLAVWKTAPAPTDARTRRRAAVIAVGYAVVLAFAGGVVVTSTMSVGPDWAFRVATLAPGWGPAPTISTPFATIVLMPARVVGYLALSYLVYATVIDAAGSAVSGVLGLLSCVSCSWPILASILTGVFGGGSALVAATFDLSYDISTLVFVVTVVLLYWRPFGPGRGRGD</sequence>
<keyword evidence="1" id="KW-0472">Membrane</keyword>
<evidence type="ECO:0000256" key="1">
    <source>
        <dbReference type="SAM" id="Phobius"/>
    </source>
</evidence>
<dbReference type="EMBL" id="JAMQOP010000001">
    <property type="protein sequence ID" value="MDS0298379.1"/>
    <property type="molecule type" value="Genomic_DNA"/>
</dbReference>
<evidence type="ECO:0000313" key="3">
    <source>
        <dbReference type="Proteomes" id="UP001257060"/>
    </source>
</evidence>
<feature type="transmembrane region" description="Helical" evidence="1">
    <location>
        <begin position="16"/>
        <end position="36"/>
    </location>
</feature>
<proteinExistence type="predicted"/>
<keyword evidence="1" id="KW-1133">Transmembrane helix</keyword>
<keyword evidence="3" id="KW-1185">Reference proteome</keyword>
<dbReference type="RefSeq" id="WP_310923187.1">
    <property type="nucleotide sequence ID" value="NZ_JAMQOP010000001.1"/>
</dbReference>
<dbReference type="Proteomes" id="UP001257060">
    <property type="component" value="Unassembled WGS sequence"/>
</dbReference>
<feature type="transmembrane region" description="Helical" evidence="1">
    <location>
        <begin position="123"/>
        <end position="148"/>
    </location>
</feature>
<protein>
    <recommendedName>
        <fullName evidence="4">ABC transporter ATP-binding protein</fullName>
    </recommendedName>
</protein>
<gene>
    <name evidence="2" type="ORF">NDI76_06470</name>
</gene>
<reference evidence="2 3" key="1">
    <citation type="submission" date="2022-06" db="EMBL/GenBank/DDBJ databases">
        <title>Halogeometricum sp. a new haloarchaeum isolate from saline soil.</title>
        <authorList>
            <person name="Strakova D."/>
            <person name="Galisteo C."/>
            <person name="Sanchez-Porro C."/>
            <person name="Ventosa A."/>
        </authorList>
    </citation>
    <scope>NUCLEOTIDE SEQUENCE [LARGE SCALE GENOMIC DNA]</scope>
    <source>
        <strain evidence="2 3">S1BR25-6</strain>
    </source>
</reference>
<dbReference type="InterPro" id="IPR055968">
    <property type="entry name" value="DUF7546"/>
</dbReference>
<name>A0ABU2GCB0_9EURY</name>
<evidence type="ECO:0000313" key="2">
    <source>
        <dbReference type="EMBL" id="MDS0298379.1"/>
    </source>
</evidence>
<feature type="transmembrane region" description="Helical" evidence="1">
    <location>
        <begin position="160"/>
        <end position="185"/>
    </location>
</feature>
<keyword evidence="1" id="KW-0812">Transmembrane</keyword>
<evidence type="ECO:0008006" key="4">
    <source>
        <dbReference type="Google" id="ProtNLM"/>
    </source>
</evidence>
<accession>A0ABU2GCB0</accession>
<feature type="transmembrane region" description="Helical" evidence="1">
    <location>
        <begin position="77"/>
        <end position="103"/>
    </location>
</feature>
<feature type="transmembrane region" description="Helical" evidence="1">
    <location>
        <begin position="197"/>
        <end position="215"/>
    </location>
</feature>
<organism evidence="2 3">
    <name type="scientific">Halogeometricum salsisoli</name>
    <dbReference type="NCBI Taxonomy" id="2950536"/>
    <lineage>
        <taxon>Archaea</taxon>
        <taxon>Methanobacteriati</taxon>
        <taxon>Methanobacteriota</taxon>
        <taxon>Stenosarchaea group</taxon>
        <taxon>Halobacteria</taxon>
        <taxon>Halobacteriales</taxon>
        <taxon>Haloferacaceae</taxon>
        <taxon>Halogeometricum</taxon>
    </lineage>
</organism>
<dbReference type="Pfam" id="PF24412">
    <property type="entry name" value="DUF7546"/>
    <property type="match status" value="1"/>
</dbReference>
<comment type="caution">
    <text evidence="2">The sequence shown here is derived from an EMBL/GenBank/DDBJ whole genome shotgun (WGS) entry which is preliminary data.</text>
</comment>